<keyword evidence="2" id="KW-1185">Reference proteome</keyword>
<evidence type="ECO:0000313" key="1">
    <source>
        <dbReference type="EMBL" id="GFT84112.1"/>
    </source>
</evidence>
<accession>A0A8X6PU50</accession>
<evidence type="ECO:0000313" key="2">
    <source>
        <dbReference type="Proteomes" id="UP000887013"/>
    </source>
</evidence>
<dbReference type="EMBL" id="BMAW01023693">
    <property type="protein sequence ID" value="GFT84112.1"/>
    <property type="molecule type" value="Genomic_DNA"/>
</dbReference>
<dbReference type="Proteomes" id="UP000887013">
    <property type="component" value="Unassembled WGS sequence"/>
</dbReference>
<reference evidence="1" key="1">
    <citation type="submission" date="2020-08" db="EMBL/GenBank/DDBJ databases">
        <title>Multicomponent nature underlies the extraordinary mechanical properties of spider dragline silk.</title>
        <authorList>
            <person name="Kono N."/>
            <person name="Nakamura H."/>
            <person name="Mori M."/>
            <person name="Yoshida Y."/>
            <person name="Ohtoshi R."/>
            <person name="Malay A.D."/>
            <person name="Moran D.A.P."/>
            <person name="Tomita M."/>
            <person name="Numata K."/>
            <person name="Arakawa K."/>
        </authorList>
    </citation>
    <scope>NUCLEOTIDE SEQUENCE</scope>
</reference>
<dbReference type="AlphaFoldDB" id="A0A8X6PU50"/>
<sequence>MHPHLLLRDATLPCTRARPAAVRTVKSEDVFLELFCFSVLTVAIESIPPSTIGERSEEAIINLKKKSSEFALIHDTPEKRVESSNCLAFLLRSFIRPRVSKRFPEHSDSLGSRGRPLLRETSLPEIYVRERILRKILGAYLLAPCRGCVTEKTLSRCVPRHRPLAPLVAPPIP</sequence>
<gene>
    <name evidence="1" type="ORF">NPIL_547971</name>
</gene>
<organism evidence="1 2">
    <name type="scientific">Nephila pilipes</name>
    <name type="common">Giant wood spider</name>
    <name type="synonym">Nephila maculata</name>
    <dbReference type="NCBI Taxonomy" id="299642"/>
    <lineage>
        <taxon>Eukaryota</taxon>
        <taxon>Metazoa</taxon>
        <taxon>Ecdysozoa</taxon>
        <taxon>Arthropoda</taxon>
        <taxon>Chelicerata</taxon>
        <taxon>Arachnida</taxon>
        <taxon>Araneae</taxon>
        <taxon>Araneomorphae</taxon>
        <taxon>Entelegynae</taxon>
        <taxon>Araneoidea</taxon>
        <taxon>Nephilidae</taxon>
        <taxon>Nephila</taxon>
    </lineage>
</organism>
<comment type="caution">
    <text evidence="1">The sequence shown here is derived from an EMBL/GenBank/DDBJ whole genome shotgun (WGS) entry which is preliminary data.</text>
</comment>
<name>A0A8X6PU50_NEPPI</name>
<proteinExistence type="predicted"/>
<protein>
    <submittedName>
        <fullName evidence="1">Uncharacterized protein</fullName>
    </submittedName>
</protein>